<dbReference type="EMBL" id="CP134193">
    <property type="protein sequence ID" value="WPB08521.1"/>
    <property type="molecule type" value="Genomic_DNA"/>
</dbReference>
<proteinExistence type="predicted"/>
<feature type="compositionally biased region" description="Low complexity" evidence="1">
    <location>
        <begin position="303"/>
        <end position="315"/>
    </location>
</feature>
<dbReference type="Proteomes" id="UP001302367">
    <property type="component" value="Chromosome 10"/>
</dbReference>
<feature type="region of interest" description="Disordered" evidence="1">
    <location>
        <begin position="303"/>
        <end position="329"/>
    </location>
</feature>
<evidence type="ECO:0000256" key="1">
    <source>
        <dbReference type="SAM" id="MobiDB-lite"/>
    </source>
</evidence>
<organism evidence="2 3">
    <name type="scientific">Cercospora beticola</name>
    <name type="common">Sugarbeet leaf spot fungus</name>
    <dbReference type="NCBI Taxonomy" id="122368"/>
    <lineage>
        <taxon>Eukaryota</taxon>
        <taxon>Fungi</taxon>
        <taxon>Dikarya</taxon>
        <taxon>Ascomycota</taxon>
        <taxon>Pezizomycotina</taxon>
        <taxon>Dothideomycetes</taxon>
        <taxon>Dothideomycetidae</taxon>
        <taxon>Mycosphaerellales</taxon>
        <taxon>Mycosphaerellaceae</taxon>
        <taxon>Cercospora</taxon>
    </lineage>
</organism>
<dbReference type="GeneID" id="90644948"/>
<gene>
    <name evidence="2" type="ORF">RHO25_013187</name>
</gene>
<protein>
    <submittedName>
        <fullName evidence="2">Uncharacterized protein</fullName>
    </submittedName>
</protein>
<reference evidence="2 3" key="1">
    <citation type="submission" date="2023-09" db="EMBL/GenBank/DDBJ databases">
        <title>Complete-Gapless Cercospora beticola genome.</title>
        <authorList>
            <person name="Wyatt N.A."/>
            <person name="Spanner R.E."/>
            <person name="Bolton M.D."/>
        </authorList>
    </citation>
    <scope>NUCLEOTIDE SEQUENCE [LARGE SCALE GENOMIC DNA]</scope>
    <source>
        <strain evidence="2">Cb09-40</strain>
    </source>
</reference>
<feature type="region of interest" description="Disordered" evidence="1">
    <location>
        <begin position="129"/>
        <end position="155"/>
    </location>
</feature>
<evidence type="ECO:0000313" key="3">
    <source>
        <dbReference type="Proteomes" id="UP001302367"/>
    </source>
</evidence>
<keyword evidence="3" id="KW-1185">Reference proteome</keyword>
<dbReference type="RefSeq" id="XP_065459748.1">
    <property type="nucleotide sequence ID" value="XM_065603676.1"/>
</dbReference>
<evidence type="ECO:0000313" key="2">
    <source>
        <dbReference type="EMBL" id="WPB08521.1"/>
    </source>
</evidence>
<sequence length="329" mass="35036">MLPGVVAFNLTKVITKRQSTIADHATSGSSTVARHVILFSYSIAASHDETVTAAGKVVKFASTLEVDEKNWTAQTIVGRPIGGRAIASKDEAVASGELGRLISKPNIRRTEVSGGPEMLGDRLWAGSELEEQPQPGSSGNIKMRQSEAASGSKSEVVVGQVVTSPPTTEGLLVAKELPIAKSPIAYVEGEPIVYQETPDRCLLLSRGGFLPGESASARTAAADIIPFQQRGQSRKVKEKTEDSTTPHVVQRAQLAHWRQAATDNQLKLTTPQRYEAEAIFCPFSSAVTVWTGTPRTANALNATSNTATRRSSSSSGRTLVMGHENSETA</sequence>
<name>A0ABZ0P9X6_CERBT</name>
<accession>A0ABZ0P9X6</accession>